<accession>A0ABN6JVA4</accession>
<gene>
    <name evidence="1" type="ORF">PTKU64_85340</name>
</gene>
<protein>
    <submittedName>
        <fullName evidence="1">Uncharacterized protein</fullName>
    </submittedName>
</protein>
<evidence type="ECO:0000313" key="2">
    <source>
        <dbReference type="Proteomes" id="UP001319874"/>
    </source>
</evidence>
<dbReference type="EMBL" id="AP024958">
    <property type="protein sequence ID" value="BCZ84859.1"/>
    <property type="molecule type" value="Genomic_DNA"/>
</dbReference>
<proteinExistence type="predicted"/>
<organism evidence="1 2">
    <name type="scientific">Paraburkholderia terrae</name>
    <dbReference type="NCBI Taxonomy" id="311230"/>
    <lineage>
        <taxon>Bacteria</taxon>
        <taxon>Pseudomonadati</taxon>
        <taxon>Pseudomonadota</taxon>
        <taxon>Betaproteobacteria</taxon>
        <taxon>Burkholderiales</taxon>
        <taxon>Burkholderiaceae</taxon>
        <taxon>Paraburkholderia</taxon>
    </lineage>
</organism>
<name>A0ABN6JVA4_9BURK</name>
<reference evidence="1 2" key="1">
    <citation type="journal article" date="2022" name="Front. Microbiol.">
        <title>Identification and characterization of a novel class of self-sufficient cytochrome P450 hydroxylase involved in cyclohexanecarboxylate degradation in Paraburkholderia terrae strain KU-64.</title>
        <authorList>
            <person name="Yamamoto T."/>
            <person name="Hasegawa Y."/>
            <person name="Iwaki H."/>
        </authorList>
    </citation>
    <scope>NUCLEOTIDE SEQUENCE [LARGE SCALE GENOMIC DNA]</scope>
    <source>
        <strain evidence="1 2">KU-64</strain>
    </source>
</reference>
<evidence type="ECO:0000313" key="1">
    <source>
        <dbReference type="EMBL" id="BCZ84859.1"/>
    </source>
</evidence>
<dbReference type="Proteomes" id="UP001319874">
    <property type="component" value="Chromosome 4"/>
</dbReference>
<sequence length="70" mass="7431">MPPTLKEERLVVGLHEAQAASNHCVTGYGNENVSQIAVPFGRAGLGADSGPVPYIGRDRLLDLCEVIATR</sequence>
<keyword evidence="2" id="KW-1185">Reference proteome</keyword>